<dbReference type="AlphaFoldDB" id="A0A9P4YAP1"/>
<evidence type="ECO:0000313" key="3">
    <source>
        <dbReference type="Proteomes" id="UP000803844"/>
    </source>
</evidence>
<dbReference type="OrthoDB" id="4837859at2759"/>
<feature type="non-terminal residue" evidence="2">
    <location>
        <position position="93"/>
    </location>
</feature>
<accession>A0A9P4YAP1</accession>
<comment type="caution">
    <text evidence="2">The sequence shown here is derived from an EMBL/GenBank/DDBJ whole genome shotgun (WGS) entry which is preliminary data.</text>
</comment>
<feature type="region of interest" description="Disordered" evidence="1">
    <location>
        <begin position="35"/>
        <end position="93"/>
    </location>
</feature>
<name>A0A9P4YAP1_CRYP1</name>
<feature type="compositionally biased region" description="Basic and acidic residues" evidence="1">
    <location>
        <begin position="80"/>
        <end position="93"/>
    </location>
</feature>
<dbReference type="EMBL" id="MU032344">
    <property type="protein sequence ID" value="KAF3769529.1"/>
    <property type="molecule type" value="Genomic_DNA"/>
</dbReference>
<keyword evidence="3" id="KW-1185">Reference proteome</keyword>
<organism evidence="2 3">
    <name type="scientific">Cryphonectria parasitica (strain ATCC 38755 / EP155)</name>
    <dbReference type="NCBI Taxonomy" id="660469"/>
    <lineage>
        <taxon>Eukaryota</taxon>
        <taxon>Fungi</taxon>
        <taxon>Dikarya</taxon>
        <taxon>Ascomycota</taxon>
        <taxon>Pezizomycotina</taxon>
        <taxon>Sordariomycetes</taxon>
        <taxon>Sordariomycetidae</taxon>
        <taxon>Diaporthales</taxon>
        <taxon>Cryphonectriaceae</taxon>
        <taxon>Cryphonectria-Endothia species complex</taxon>
        <taxon>Cryphonectria</taxon>
    </lineage>
</organism>
<protein>
    <submittedName>
        <fullName evidence="2">Uncharacterized protein</fullName>
    </submittedName>
</protein>
<gene>
    <name evidence="2" type="ORF">M406DRAFT_234768</name>
</gene>
<dbReference type="RefSeq" id="XP_040780490.1">
    <property type="nucleotide sequence ID" value="XM_040915997.1"/>
</dbReference>
<dbReference type="GeneID" id="63833126"/>
<feature type="non-terminal residue" evidence="2">
    <location>
        <position position="1"/>
    </location>
</feature>
<evidence type="ECO:0000313" key="2">
    <source>
        <dbReference type="EMBL" id="KAF3769529.1"/>
    </source>
</evidence>
<dbReference type="Proteomes" id="UP000803844">
    <property type="component" value="Unassembled WGS sequence"/>
</dbReference>
<feature type="compositionally biased region" description="Gly residues" evidence="1">
    <location>
        <begin position="62"/>
        <end position="77"/>
    </location>
</feature>
<evidence type="ECO:0000256" key="1">
    <source>
        <dbReference type="SAM" id="MobiDB-lite"/>
    </source>
</evidence>
<reference evidence="2" key="1">
    <citation type="journal article" date="2020" name="Phytopathology">
        <title>Genome sequence of the chestnut blight fungus Cryphonectria parasitica EP155: A fundamental resource for an archetypical invasive plant pathogen.</title>
        <authorList>
            <person name="Crouch J.A."/>
            <person name="Dawe A."/>
            <person name="Aerts A."/>
            <person name="Barry K."/>
            <person name="Churchill A.C.L."/>
            <person name="Grimwood J."/>
            <person name="Hillman B."/>
            <person name="Milgroom M.G."/>
            <person name="Pangilinan J."/>
            <person name="Smith M."/>
            <person name="Salamov A."/>
            <person name="Schmutz J."/>
            <person name="Yadav J."/>
            <person name="Grigoriev I.V."/>
            <person name="Nuss D."/>
        </authorList>
    </citation>
    <scope>NUCLEOTIDE SEQUENCE</scope>
    <source>
        <strain evidence="2">EP155</strain>
    </source>
</reference>
<proteinExistence type="predicted"/>
<sequence length="93" mass="10071">APKKSLYRRYVDAKRGNNKTISDEDLKKYTGMTREELGEWSTDRPGVGGHRNAGDITAGPVTGFGGMAATNGFGGWGPDARGDLKFPPKKEEK</sequence>